<keyword evidence="1" id="KW-0472">Membrane</keyword>
<feature type="non-terminal residue" evidence="2">
    <location>
        <position position="1"/>
    </location>
</feature>
<dbReference type="AlphaFoldDB" id="A0A9D2Q249"/>
<reference evidence="2" key="2">
    <citation type="submission" date="2021-04" db="EMBL/GenBank/DDBJ databases">
        <authorList>
            <person name="Gilroy R."/>
        </authorList>
    </citation>
    <scope>NUCLEOTIDE SEQUENCE</scope>
    <source>
        <strain evidence="2">5933</strain>
    </source>
</reference>
<proteinExistence type="predicted"/>
<evidence type="ECO:0000313" key="3">
    <source>
        <dbReference type="Proteomes" id="UP000823918"/>
    </source>
</evidence>
<evidence type="ECO:0000256" key="1">
    <source>
        <dbReference type="SAM" id="Phobius"/>
    </source>
</evidence>
<gene>
    <name evidence="2" type="ORF">H9698_01560</name>
</gene>
<comment type="caution">
    <text evidence="2">The sequence shown here is derived from an EMBL/GenBank/DDBJ whole genome shotgun (WGS) entry which is preliminary data.</text>
</comment>
<protein>
    <submittedName>
        <fullName evidence="2">Uncharacterized protein</fullName>
    </submittedName>
</protein>
<keyword evidence="1" id="KW-1133">Transmembrane helix</keyword>
<keyword evidence="1" id="KW-0812">Transmembrane</keyword>
<dbReference type="Proteomes" id="UP000823918">
    <property type="component" value="Unassembled WGS sequence"/>
</dbReference>
<accession>A0A9D2Q249</accession>
<sequence>GGKLKRSATNEPSILSFFSLVFAWMTKNLLWTDFQSRFFYKLNGREFPCRFQFVEKALLFHKLNPYLKWKRGLSPLFPLTA</sequence>
<dbReference type="EMBL" id="DWWA01000008">
    <property type="protein sequence ID" value="HJC71467.1"/>
    <property type="molecule type" value="Genomic_DNA"/>
</dbReference>
<feature type="transmembrane region" description="Helical" evidence="1">
    <location>
        <begin position="12"/>
        <end position="31"/>
    </location>
</feature>
<reference evidence="2" key="1">
    <citation type="journal article" date="2021" name="PeerJ">
        <title>Extensive microbial diversity within the chicken gut microbiome revealed by metagenomics and culture.</title>
        <authorList>
            <person name="Gilroy R."/>
            <person name="Ravi A."/>
            <person name="Getino M."/>
            <person name="Pursley I."/>
            <person name="Horton D.L."/>
            <person name="Alikhan N.F."/>
            <person name="Baker D."/>
            <person name="Gharbi K."/>
            <person name="Hall N."/>
            <person name="Watson M."/>
            <person name="Adriaenssens E.M."/>
            <person name="Foster-Nyarko E."/>
            <person name="Jarju S."/>
            <person name="Secka A."/>
            <person name="Antonio M."/>
            <person name="Oren A."/>
            <person name="Chaudhuri R.R."/>
            <person name="La Ragione R."/>
            <person name="Hildebrand F."/>
            <person name="Pallen M.J."/>
        </authorList>
    </citation>
    <scope>NUCLEOTIDE SEQUENCE</scope>
    <source>
        <strain evidence="2">5933</strain>
    </source>
</reference>
<organism evidence="2 3">
    <name type="scientific">Candidatus Ruthenibacterium merdavium</name>
    <dbReference type="NCBI Taxonomy" id="2838752"/>
    <lineage>
        <taxon>Bacteria</taxon>
        <taxon>Bacillati</taxon>
        <taxon>Bacillota</taxon>
        <taxon>Clostridia</taxon>
        <taxon>Eubacteriales</taxon>
        <taxon>Oscillospiraceae</taxon>
        <taxon>Ruthenibacterium</taxon>
    </lineage>
</organism>
<evidence type="ECO:0000313" key="2">
    <source>
        <dbReference type="EMBL" id="HJC71467.1"/>
    </source>
</evidence>
<name>A0A9D2Q249_9FIRM</name>